<accession>A0A6G6SHQ5</accession>
<gene>
    <name evidence="5" type="ORF">GTH24_09310</name>
</gene>
<evidence type="ECO:0000313" key="5">
    <source>
        <dbReference type="EMBL" id="QIF94082.1"/>
    </source>
</evidence>
<evidence type="ECO:0000256" key="2">
    <source>
        <dbReference type="SAM" id="SignalP"/>
    </source>
</evidence>
<name>A0A6G6SHQ5_PROVU</name>
<keyword evidence="2" id="KW-0732">Signal</keyword>
<feature type="domain" description="DUF4139" evidence="3">
    <location>
        <begin position="234"/>
        <end position="546"/>
    </location>
</feature>
<dbReference type="AlphaFoldDB" id="A0A6G6SHQ5"/>
<sequence length="553" mass="62278">MDRIKMMIKPNKLTLSLFTLSIIGASNALANEPNSAELTKTLYQDVTLNQATIFLRGAELENSTTLNLSAGQNEVILSNVADNLDPKSLSISIDNDDVIINTINVKKIPIAPSYPPEIAVLMKKQKDINKQIEELNININVGDEQIALLKDQSFFGSGETQTLEHSSQKFDFISQKMTSILNQQKTAREEIAKLTEQLEELTRKLEIDMPIIAQEKTQIVLSLGTSKNLTSKMRISYITPDAGWSPAYDIRSQGMDKPILLTYKADVIQNTGLNWDKVKLVLTSTNPSLNITVPTLSPWYLALYNDNAKFRSKSMSMDMASAPSPAVMREESYEKQLNKGVTRYVTTNNNGINLSHAIALPYTLKNSTEPNTLVINQKEVVADYRYLTTPKLAEEVYLQAEVKDWENLNLLNGRANIYYMNSFVGNSYINTNKLTELLNIPLGIDKNIQISRINNEKIRKEPIFIGTTIEQKESYTIKIRNTYNTPIKVTIYDQLPLSQENNINVSNADYKDGVLDKDTGEIEWNITLGAKQEKSLPLNYTLSYPKNRQVMGL</sequence>
<dbReference type="Proteomes" id="UP000503287">
    <property type="component" value="Chromosome"/>
</dbReference>
<evidence type="ECO:0000259" key="4">
    <source>
        <dbReference type="Pfam" id="PF13600"/>
    </source>
</evidence>
<organism evidence="5 6">
    <name type="scientific">Proteus vulgaris</name>
    <dbReference type="NCBI Taxonomy" id="585"/>
    <lineage>
        <taxon>Bacteria</taxon>
        <taxon>Pseudomonadati</taxon>
        <taxon>Pseudomonadota</taxon>
        <taxon>Gammaproteobacteria</taxon>
        <taxon>Enterobacterales</taxon>
        <taxon>Morganellaceae</taxon>
        <taxon>Proteus</taxon>
    </lineage>
</organism>
<evidence type="ECO:0000313" key="6">
    <source>
        <dbReference type="Proteomes" id="UP000503287"/>
    </source>
</evidence>
<dbReference type="InterPro" id="IPR011935">
    <property type="entry name" value="CHP02231"/>
</dbReference>
<keyword evidence="1" id="KW-0175">Coiled coil</keyword>
<dbReference type="InterPro" id="IPR025554">
    <property type="entry name" value="DUF4140"/>
</dbReference>
<feature type="domain" description="DUF4140" evidence="4">
    <location>
        <begin position="51"/>
        <end position="149"/>
    </location>
</feature>
<feature type="coiled-coil region" evidence="1">
    <location>
        <begin position="177"/>
        <end position="204"/>
    </location>
</feature>
<dbReference type="Pfam" id="PF13600">
    <property type="entry name" value="DUF4140"/>
    <property type="match status" value="1"/>
</dbReference>
<feature type="signal peptide" evidence="2">
    <location>
        <begin position="1"/>
        <end position="30"/>
    </location>
</feature>
<dbReference type="InterPro" id="IPR037291">
    <property type="entry name" value="DUF4139"/>
</dbReference>
<keyword evidence="6" id="KW-1185">Reference proteome</keyword>
<reference evidence="5 6" key="1">
    <citation type="submission" date="2020-01" db="EMBL/GenBank/DDBJ databases">
        <title>The genomic epidemiology of tigecycline resistance gene tet(X) variants in a swine farm in China.</title>
        <authorList>
            <person name="Peng K."/>
            <person name="Li R."/>
        </authorList>
    </citation>
    <scope>NUCLEOTIDE SEQUENCE [LARGE SCALE GENOMIC DNA]</scope>
    <source>
        <strain evidence="5 6">ZN3</strain>
    </source>
</reference>
<dbReference type="PANTHER" id="PTHR31005:SF8">
    <property type="entry name" value="DUF4139 DOMAIN-CONTAINING PROTEIN"/>
    <property type="match status" value="1"/>
</dbReference>
<dbReference type="Pfam" id="PF13598">
    <property type="entry name" value="DUF4139"/>
    <property type="match status" value="1"/>
</dbReference>
<evidence type="ECO:0000256" key="1">
    <source>
        <dbReference type="SAM" id="Coils"/>
    </source>
</evidence>
<dbReference type="PANTHER" id="PTHR31005">
    <property type="entry name" value="DUF4139 DOMAIN-CONTAINING PROTEIN"/>
    <property type="match status" value="1"/>
</dbReference>
<dbReference type="NCBIfam" id="TIGR02231">
    <property type="entry name" value="mucoidy inhibitor MuiA family protein"/>
    <property type="match status" value="1"/>
</dbReference>
<protein>
    <submittedName>
        <fullName evidence="5">Mucoidy inhibitor MuiA family protein</fullName>
    </submittedName>
</protein>
<feature type="coiled-coil region" evidence="1">
    <location>
        <begin position="118"/>
        <end position="152"/>
    </location>
</feature>
<proteinExistence type="predicted"/>
<dbReference type="EMBL" id="CP047344">
    <property type="protein sequence ID" value="QIF94082.1"/>
    <property type="molecule type" value="Genomic_DNA"/>
</dbReference>
<feature type="chain" id="PRO_5026188323" evidence="2">
    <location>
        <begin position="31"/>
        <end position="553"/>
    </location>
</feature>
<evidence type="ECO:0000259" key="3">
    <source>
        <dbReference type="Pfam" id="PF13598"/>
    </source>
</evidence>